<feature type="transmembrane region" description="Helical" evidence="7">
    <location>
        <begin position="1083"/>
        <end position="1103"/>
    </location>
</feature>
<dbReference type="InterPro" id="IPR018490">
    <property type="entry name" value="cNMP-bd_dom_sf"/>
</dbReference>
<evidence type="ECO:0000313" key="10">
    <source>
        <dbReference type="Proteomes" id="UP001652700"/>
    </source>
</evidence>
<dbReference type="InterPro" id="IPR050818">
    <property type="entry name" value="KCNH_animal-type"/>
</dbReference>
<protein>
    <recommendedName>
        <fullName evidence="8">Cyclic nucleotide-binding domain-containing protein</fullName>
    </recommendedName>
</protein>
<evidence type="ECO:0000259" key="8">
    <source>
        <dbReference type="PROSITE" id="PS50042"/>
    </source>
</evidence>
<reference evidence="9" key="1">
    <citation type="submission" date="2025-05" db="UniProtKB">
        <authorList>
            <consortium name="EnsemblMetazoa"/>
        </authorList>
    </citation>
    <scope>IDENTIFICATION</scope>
</reference>
<evidence type="ECO:0000256" key="2">
    <source>
        <dbReference type="ARBA" id="ARBA00022448"/>
    </source>
</evidence>
<evidence type="ECO:0000256" key="5">
    <source>
        <dbReference type="ARBA" id="ARBA00023065"/>
    </source>
</evidence>
<dbReference type="SUPFAM" id="SSF51206">
    <property type="entry name" value="cAMP-binding domain-like"/>
    <property type="match status" value="3"/>
</dbReference>
<dbReference type="SMART" id="SM00100">
    <property type="entry name" value="cNMP"/>
    <property type="match status" value="3"/>
</dbReference>
<feature type="transmembrane region" description="Helical" evidence="7">
    <location>
        <begin position="456"/>
        <end position="477"/>
    </location>
</feature>
<feature type="domain" description="Cyclic nucleotide-binding" evidence="8">
    <location>
        <begin position="1299"/>
        <end position="1368"/>
    </location>
</feature>
<evidence type="ECO:0000256" key="1">
    <source>
        <dbReference type="ARBA" id="ARBA00004141"/>
    </source>
</evidence>
<dbReference type="RefSeq" id="XP_050517138.1">
    <property type="nucleotide sequence ID" value="XM_050661181.1"/>
</dbReference>
<dbReference type="PROSITE" id="PS50042">
    <property type="entry name" value="CNMP_BINDING_3"/>
    <property type="match status" value="3"/>
</dbReference>
<feature type="transmembrane region" description="Helical" evidence="7">
    <location>
        <begin position="170"/>
        <end position="198"/>
    </location>
</feature>
<keyword evidence="10" id="KW-1185">Reference proteome</keyword>
<dbReference type="InterPro" id="IPR014710">
    <property type="entry name" value="RmlC-like_jellyroll"/>
</dbReference>
<dbReference type="EnsemblMetazoa" id="XM_050661181.1">
    <property type="protein sequence ID" value="XP_050517138.1"/>
    <property type="gene ID" value="LOC114332247"/>
</dbReference>
<evidence type="ECO:0000256" key="7">
    <source>
        <dbReference type="SAM" id="Phobius"/>
    </source>
</evidence>
<feature type="domain" description="Cyclic nucleotide-binding" evidence="8">
    <location>
        <begin position="800"/>
        <end position="899"/>
    </location>
</feature>
<keyword evidence="6 7" id="KW-0472">Membrane</keyword>
<feature type="transmembrane region" description="Helical" evidence="7">
    <location>
        <begin position="528"/>
        <end position="548"/>
    </location>
</feature>
<comment type="subcellular location">
    <subcellularLocation>
        <location evidence="1">Membrane</location>
        <topology evidence="1">Multi-pass membrane protein</topology>
    </subcellularLocation>
</comment>
<accession>A0ABM5L3Y0</accession>
<evidence type="ECO:0000256" key="4">
    <source>
        <dbReference type="ARBA" id="ARBA00022989"/>
    </source>
</evidence>
<dbReference type="InterPro" id="IPR005821">
    <property type="entry name" value="Ion_trans_dom"/>
</dbReference>
<evidence type="ECO:0000256" key="3">
    <source>
        <dbReference type="ARBA" id="ARBA00022692"/>
    </source>
</evidence>
<dbReference type="Pfam" id="PF00027">
    <property type="entry name" value="cNMP_binding"/>
    <property type="match status" value="3"/>
</dbReference>
<evidence type="ECO:0000313" key="9">
    <source>
        <dbReference type="EnsemblMetazoa" id="XP_050517138.1"/>
    </source>
</evidence>
<dbReference type="PANTHER" id="PTHR10217">
    <property type="entry name" value="VOLTAGE AND LIGAND GATED POTASSIUM CHANNEL"/>
    <property type="match status" value="1"/>
</dbReference>
<dbReference type="Gene3D" id="1.10.287.70">
    <property type="match status" value="3"/>
</dbReference>
<feature type="transmembrane region" description="Helical" evidence="7">
    <location>
        <begin position="87"/>
        <end position="118"/>
    </location>
</feature>
<dbReference type="CDD" id="cd00038">
    <property type="entry name" value="CAP_ED"/>
    <property type="match status" value="3"/>
</dbReference>
<keyword evidence="2" id="KW-0813">Transport</keyword>
<dbReference type="SUPFAM" id="SSF81324">
    <property type="entry name" value="Voltage-gated potassium channels"/>
    <property type="match status" value="3"/>
</dbReference>
<keyword evidence="3 7" id="KW-0812">Transmembrane</keyword>
<evidence type="ECO:0000256" key="6">
    <source>
        <dbReference type="ARBA" id="ARBA00023136"/>
    </source>
</evidence>
<feature type="transmembrane region" description="Helical" evidence="7">
    <location>
        <begin position="602"/>
        <end position="625"/>
    </location>
</feature>
<dbReference type="InterPro" id="IPR000595">
    <property type="entry name" value="cNMP-bd_dom"/>
</dbReference>
<feature type="domain" description="Cyclic nucleotide-binding" evidence="8">
    <location>
        <begin position="272"/>
        <end position="371"/>
    </location>
</feature>
<dbReference type="Proteomes" id="UP001652700">
    <property type="component" value="Unplaced"/>
</dbReference>
<feature type="transmembrane region" description="Helical" evidence="7">
    <location>
        <begin position="1115"/>
        <end position="1139"/>
    </location>
</feature>
<dbReference type="GeneID" id="114332247"/>
<organism evidence="9 10">
    <name type="scientific">Diabrotica virgifera virgifera</name>
    <name type="common">western corn rootworm</name>
    <dbReference type="NCBI Taxonomy" id="50390"/>
    <lineage>
        <taxon>Eukaryota</taxon>
        <taxon>Metazoa</taxon>
        <taxon>Ecdysozoa</taxon>
        <taxon>Arthropoda</taxon>
        <taxon>Hexapoda</taxon>
        <taxon>Insecta</taxon>
        <taxon>Pterygota</taxon>
        <taxon>Neoptera</taxon>
        <taxon>Endopterygota</taxon>
        <taxon>Coleoptera</taxon>
        <taxon>Polyphaga</taxon>
        <taxon>Cucujiformia</taxon>
        <taxon>Chrysomeloidea</taxon>
        <taxon>Chrysomelidae</taxon>
        <taxon>Galerucinae</taxon>
        <taxon>Diabroticina</taxon>
        <taxon>Diabroticites</taxon>
        <taxon>Diabrotica</taxon>
    </lineage>
</organism>
<dbReference type="Gene3D" id="2.60.120.10">
    <property type="entry name" value="Jelly Rolls"/>
    <property type="match status" value="3"/>
</dbReference>
<feature type="transmembrane region" description="Helical" evidence="7">
    <location>
        <begin position="1195"/>
        <end position="1217"/>
    </location>
</feature>
<dbReference type="PANTHER" id="PTHR10217:SF435">
    <property type="entry name" value="POTASSIUM VOLTAGE-GATED CHANNEL PROTEIN EAG"/>
    <property type="match status" value="1"/>
</dbReference>
<proteinExistence type="predicted"/>
<keyword evidence="5" id="KW-0406">Ion transport</keyword>
<feature type="transmembrane region" description="Helical" evidence="7">
    <location>
        <begin position="696"/>
        <end position="722"/>
    </location>
</feature>
<keyword evidence="4 7" id="KW-1133">Transmembrane helix</keyword>
<sequence length="1423" mass="165665">MILQCHSYKKSQEKSDSTSTILDAKLSNWKFYFDILSLLPMEIWAHTFENIAASNRFYGLLKVNRLLRLYRVTHVVYIMMGPNYPKLVYRISVTSLLMILAIFFVSCALYVTSCFYILCEDTGWYFLSSKETYPDNQNPKHALSNSVYFTVSSAFHTGVGDFLPKNSTDFLLVAAILVIFLVLKTYLSGQFISLIFLYELCSGSLNTRYYLKSFLEFYRISKPFKRKIINYLKINPNFLQETSSLFIRKHAPANVDTLIHISGTRNIDEGPLFKDVDSYFLALIEKDAKMWLLPKNETLYIRGDPTRIMYIISEGFCKLYNSENNPEKSVGPGSYLGYLEALYCIPKKYTVMSTTDCRLICLEYPVMEKIFKLFPKELDFLERTKYREELVEEIRKFEGVESELPFISQVITQDEEAFVNINKLDYFKLYKTKLGPLWFISFLFLPAAIHPEGLFIRVWCVLRAFLITIQGIVLILLIMLPPFASEMSWLDFTCQLSLYLDMYLGLHIGYYDGKGMLRVHPVYTAWHYFTHGFLLDFIAAISWSFFMFHAGDEDVDKIFFHSTHCFWNLLKLVQFIKVYKCLSYFQNRTFESFVSIRILKSLLFIIIVANILTSLAVNCFCQFATVSNFTKNLSVNDETGSRINVIRCKDEFFQDTWMPKFPDMNEIYTAGMYATLSLLTNTGIGDITATTTATKIATVLIIILGYFIFALLTVTVCSIMLAEAEESFEFRQNSLEMLKFLKRNQIPLTLRKQIMTHLELVWTRSQGFNIKSQELLSSGSYFNAEFLMHRNEVLLKTIPLFPNLNENYLNILLSQMKILYFQKEDSIIRYKDVISDIYIVASGQVDICYKNGESLLTLGPAGVFGNIGKHSNSSSTVCVKARKNVEIWALDTETFSNTVSCYPIVLKDLEGYFKDPPNYLVAKSASQFDFFDSSKELDDLESDTESTIKTEDTTITDKCAADFFRPDKWFKFSLDPYHILFKVVDILTLLASLLNIYFIPYVFVTQDSSTFGFLPLCLEPIFYLRVLIKLHKAYVNTYGSTINVNSIIWKKYLNNPGEIFWDLVPNLPLGLLCFIFHREEWFFFYSCFRILHILRFYYVVKYFDQKLKKLHPNAWYYLARLLICYGSLIHILSCIWFMLACPFLKCSSDSWLKHYGNAILHSSTSYKLLLSYYCVLNNLTITGIGDKYPVTYSEVIFTIITMLLGKIAVAMIIGTILKIIYLSEKHIIDFNMKYISLKSHLQSKGISDYPLTKADQYLKNWWMYSDTLLKSKLLTNMPYSIQQDLTSALYETQIRKTYIFKDIDQNLLRQICTKLQKTLYFKNDYIVKSGEVNSTMYFIEKGTICVLTKQVDHLETTHAVLHPRDVFGVSQGLNLEEYHHFCYRVSSLVVELLELKFDDWEYLLEFFPRDKKQIFGKHTKEYY</sequence>
<feature type="transmembrane region" description="Helical" evidence="7">
    <location>
        <begin position="434"/>
        <end position="450"/>
    </location>
</feature>
<dbReference type="Pfam" id="PF00520">
    <property type="entry name" value="Ion_trans"/>
    <property type="match status" value="1"/>
</dbReference>
<name>A0ABM5L3Y0_DIAVI</name>